<dbReference type="EMBL" id="JACHOR010000002">
    <property type="protein sequence ID" value="MBB5745392.1"/>
    <property type="molecule type" value="Genomic_DNA"/>
</dbReference>
<reference evidence="3 4" key="1">
    <citation type="submission" date="2020-08" db="EMBL/GenBank/DDBJ databases">
        <title>Genomic Encyclopedia of Type Strains, Phase IV (KMG-IV): sequencing the most valuable type-strain genomes for metagenomic binning, comparative biology and taxonomic classification.</title>
        <authorList>
            <person name="Goeker M."/>
        </authorList>
    </citation>
    <scope>NUCLEOTIDE SEQUENCE [LARGE SCALE GENOMIC DNA]</scope>
    <source>
        <strain evidence="3 4">DSM 4737</strain>
    </source>
</reference>
<dbReference type="RefSeq" id="WP_183212391.1">
    <property type="nucleotide sequence ID" value="NZ_JACHOR010000002.1"/>
</dbReference>
<evidence type="ECO:0000256" key="2">
    <source>
        <dbReference type="SAM" id="SignalP"/>
    </source>
</evidence>
<sequence>MMVRIVRPAGLVTLMLATALVGCDQLQPQKTSEPAAPAPAAAPAAGTPATPATPLILTAQGWGPLGIGMTKTLVIEALGPDATPATVGGAEPGLCEQFRPQRAPAGTLVMIENGRLSRISLVEGSTLKTERGFGVGSTAAEIKAAYGGAVVSQPHKYEAAPAEDLFVWSNGGSTAYVQDPDARGIRYEIGTDGKVKAVHAGGPSIQLVEGCS</sequence>
<evidence type="ECO:0008006" key="5">
    <source>
        <dbReference type="Google" id="ProtNLM"/>
    </source>
</evidence>
<evidence type="ECO:0000256" key="1">
    <source>
        <dbReference type="SAM" id="MobiDB-lite"/>
    </source>
</evidence>
<dbReference type="AlphaFoldDB" id="A0A7W9FDL6"/>
<proteinExistence type="predicted"/>
<gene>
    <name evidence="3" type="ORF">GGR13_000976</name>
</gene>
<organism evidence="3 4">
    <name type="scientific">Brevundimonas variabilis</name>
    <dbReference type="NCBI Taxonomy" id="74312"/>
    <lineage>
        <taxon>Bacteria</taxon>
        <taxon>Pseudomonadati</taxon>
        <taxon>Pseudomonadota</taxon>
        <taxon>Alphaproteobacteria</taxon>
        <taxon>Caulobacterales</taxon>
        <taxon>Caulobacteraceae</taxon>
        <taxon>Brevundimonas</taxon>
    </lineage>
</organism>
<protein>
    <recommendedName>
        <fullName evidence="5">Lipoprotein</fullName>
    </recommendedName>
</protein>
<feature type="region of interest" description="Disordered" evidence="1">
    <location>
        <begin position="29"/>
        <end position="48"/>
    </location>
</feature>
<accession>A0A7W9FDL6</accession>
<dbReference type="Proteomes" id="UP000545037">
    <property type="component" value="Unassembled WGS sequence"/>
</dbReference>
<dbReference type="PROSITE" id="PS51257">
    <property type="entry name" value="PROKAR_LIPOPROTEIN"/>
    <property type="match status" value="1"/>
</dbReference>
<feature type="signal peptide" evidence="2">
    <location>
        <begin position="1"/>
        <end position="19"/>
    </location>
</feature>
<evidence type="ECO:0000313" key="4">
    <source>
        <dbReference type="Proteomes" id="UP000545037"/>
    </source>
</evidence>
<feature type="chain" id="PRO_5031188379" description="Lipoprotein" evidence="2">
    <location>
        <begin position="20"/>
        <end position="212"/>
    </location>
</feature>
<evidence type="ECO:0000313" key="3">
    <source>
        <dbReference type="EMBL" id="MBB5745392.1"/>
    </source>
</evidence>
<keyword evidence="4" id="KW-1185">Reference proteome</keyword>
<keyword evidence="2" id="KW-0732">Signal</keyword>
<name>A0A7W9FDL6_9CAUL</name>
<comment type="caution">
    <text evidence="3">The sequence shown here is derived from an EMBL/GenBank/DDBJ whole genome shotgun (WGS) entry which is preliminary data.</text>
</comment>
<feature type="compositionally biased region" description="Low complexity" evidence="1">
    <location>
        <begin position="34"/>
        <end position="48"/>
    </location>
</feature>